<dbReference type="AlphaFoldDB" id="F3YV40"/>
<dbReference type="EMBL" id="CP003221">
    <property type="protein sequence ID" value="EGJ49290.1"/>
    <property type="molecule type" value="Genomic_DNA"/>
</dbReference>
<feature type="transmembrane region" description="Helical" evidence="7">
    <location>
        <begin position="386"/>
        <end position="405"/>
    </location>
</feature>
<evidence type="ECO:0000256" key="4">
    <source>
        <dbReference type="ARBA" id="ARBA00022989"/>
    </source>
</evidence>
<evidence type="ECO:0000256" key="2">
    <source>
        <dbReference type="ARBA" id="ARBA00022475"/>
    </source>
</evidence>
<organism evidence="10 11">
    <name type="scientific">Desulfocurvibacter africanus subsp. africanus str. Walvis Bay</name>
    <dbReference type="NCBI Taxonomy" id="690850"/>
    <lineage>
        <taxon>Bacteria</taxon>
        <taxon>Pseudomonadati</taxon>
        <taxon>Thermodesulfobacteriota</taxon>
        <taxon>Desulfovibrionia</taxon>
        <taxon>Desulfovibrionales</taxon>
        <taxon>Desulfovibrionaceae</taxon>
        <taxon>Desulfocurvibacter</taxon>
    </lineage>
</organism>
<sequence length="421" mass="45415">MQGWRDKTEARKYDRRMFFSLKIALASLRAHKLRAVLAMLGVFLGTLALMGVQHVSQSMVRKAELEVEKLGPGLFIARSGQVRFRRGGEIGVSPGARNFTLADARALMAGVPSVLAGAPFVEQTISLRSGNRKVPAQLVATLPAYTGVRSISPDIGRFFTEREVEERAMVVVLGRAIAERLFGSPQAAVGRQVLYFRAGLRVIGVMEPKGRDLGGTDQDEQVFMPLSTYLRRAANQDWISGVYLQLAQGADVELATQSAATILRQRHSLGPGQTDDFSLLTARETMRLQQQALDLVQTLGLISSSVSFAVGGLGILSIMVLLVRQRRVEIGIRRALGARRRDIIRQFLFEAGLMSALGGAAGVVAALALVTVVYRLGDFPYIYDPALVLGSLAGSGLLGLAAGSYPARQAAAIEILDVLRG</sequence>
<evidence type="ECO:0000256" key="3">
    <source>
        <dbReference type="ARBA" id="ARBA00022692"/>
    </source>
</evidence>
<feature type="transmembrane region" description="Helical" evidence="7">
    <location>
        <begin position="299"/>
        <end position="323"/>
    </location>
</feature>
<evidence type="ECO:0000256" key="7">
    <source>
        <dbReference type="SAM" id="Phobius"/>
    </source>
</evidence>
<keyword evidence="11" id="KW-1185">Reference proteome</keyword>
<dbReference type="eggNOG" id="COG0577">
    <property type="taxonomic scope" value="Bacteria"/>
</dbReference>
<feature type="domain" description="ABC3 transporter permease C-terminal" evidence="8">
    <location>
        <begin position="303"/>
        <end position="414"/>
    </location>
</feature>
<dbReference type="GO" id="GO:0022857">
    <property type="term" value="F:transmembrane transporter activity"/>
    <property type="evidence" value="ECO:0007669"/>
    <property type="project" value="TreeGrafter"/>
</dbReference>
<comment type="subcellular location">
    <subcellularLocation>
        <location evidence="1">Cell membrane</location>
        <topology evidence="1">Multi-pass membrane protein</topology>
    </subcellularLocation>
</comment>
<dbReference type="HOGENOM" id="CLU_000604_8_0_7"/>
<dbReference type="PANTHER" id="PTHR30572:SF4">
    <property type="entry name" value="ABC TRANSPORTER PERMEASE YTRF"/>
    <property type="match status" value="1"/>
</dbReference>
<feature type="domain" description="MacB-like periplasmic core" evidence="9">
    <location>
        <begin position="36"/>
        <end position="259"/>
    </location>
</feature>
<protein>
    <recommendedName>
        <fullName evidence="12">MacB-like periplasmic core domain containing protein</fullName>
    </recommendedName>
</protein>
<evidence type="ECO:0000313" key="11">
    <source>
        <dbReference type="Proteomes" id="UP000007844"/>
    </source>
</evidence>
<dbReference type="Proteomes" id="UP000007844">
    <property type="component" value="Chromosome"/>
</dbReference>
<evidence type="ECO:0000313" key="10">
    <source>
        <dbReference type="EMBL" id="EGJ49290.1"/>
    </source>
</evidence>
<keyword evidence="3 7" id="KW-0812">Transmembrane</keyword>
<reference evidence="10 11" key="1">
    <citation type="journal article" date="2011" name="J. Bacteriol.">
        <title>Genome sequence of the mercury-methylating and pleomorphic Desulfovibrio africanus Strain Walvis Bay.</title>
        <authorList>
            <person name="Brown S.D."/>
            <person name="Wall J.D."/>
            <person name="Kucken A.M."/>
            <person name="Gilmour C.C."/>
            <person name="Podar M."/>
            <person name="Brandt C.C."/>
            <person name="Teshima H."/>
            <person name="Detter J.C."/>
            <person name="Han C.S."/>
            <person name="Land M.L."/>
            <person name="Lucas S."/>
            <person name="Han J."/>
            <person name="Pennacchio L."/>
            <person name="Nolan M."/>
            <person name="Pitluck S."/>
            <person name="Woyke T."/>
            <person name="Goodwin L."/>
            <person name="Palumbo A.V."/>
            <person name="Elias D.A."/>
        </authorList>
    </citation>
    <scope>NUCLEOTIDE SEQUENCE [LARGE SCALE GENOMIC DNA]</scope>
    <source>
        <strain evidence="10 11">Walvis Bay</strain>
    </source>
</reference>
<keyword evidence="2" id="KW-1003">Cell membrane</keyword>
<name>F3YV40_DESAF</name>
<accession>F3YV40</accession>
<comment type="similarity">
    <text evidence="6">Belongs to the ABC-4 integral membrane protein family.</text>
</comment>
<dbReference type="InterPro" id="IPR050250">
    <property type="entry name" value="Macrolide_Exporter_MacB"/>
</dbReference>
<dbReference type="InterPro" id="IPR003838">
    <property type="entry name" value="ABC3_permease_C"/>
</dbReference>
<keyword evidence="4 7" id="KW-1133">Transmembrane helix</keyword>
<dbReference type="Pfam" id="PF02687">
    <property type="entry name" value="FtsX"/>
    <property type="match status" value="1"/>
</dbReference>
<evidence type="ECO:0000256" key="1">
    <source>
        <dbReference type="ARBA" id="ARBA00004651"/>
    </source>
</evidence>
<dbReference type="GO" id="GO:0005886">
    <property type="term" value="C:plasma membrane"/>
    <property type="evidence" value="ECO:0007669"/>
    <property type="project" value="UniProtKB-SubCell"/>
</dbReference>
<dbReference type="Pfam" id="PF12704">
    <property type="entry name" value="MacB_PCD"/>
    <property type="match status" value="1"/>
</dbReference>
<feature type="transmembrane region" description="Helical" evidence="7">
    <location>
        <begin position="347"/>
        <end position="374"/>
    </location>
</feature>
<dbReference type="PANTHER" id="PTHR30572">
    <property type="entry name" value="MEMBRANE COMPONENT OF TRANSPORTER-RELATED"/>
    <property type="match status" value="1"/>
</dbReference>
<evidence type="ECO:0000259" key="8">
    <source>
        <dbReference type="Pfam" id="PF02687"/>
    </source>
</evidence>
<dbReference type="KEGG" id="daf:Desaf_0942"/>
<evidence type="ECO:0008006" key="12">
    <source>
        <dbReference type="Google" id="ProtNLM"/>
    </source>
</evidence>
<evidence type="ECO:0000256" key="6">
    <source>
        <dbReference type="ARBA" id="ARBA00038076"/>
    </source>
</evidence>
<keyword evidence="5 7" id="KW-0472">Membrane</keyword>
<gene>
    <name evidence="10" type="ORF">Desaf_0942</name>
</gene>
<dbReference type="STRING" id="690850.Desaf_0942"/>
<proteinExistence type="inferred from homology"/>
<evidence type="ECO:0000259" key="9">
    <source>
        <dbReference type="Pfam" id="PF12704"/>
    </source>
</evidence>
<evidence type="ECO:0000256" key="5">
    <source>
        <dbReference type="ARBA" id="ARBA00023136"/>
    </source>
</evidence>
<dbReference type="InterPro" id="IPR025857">
    <property type="entry name" value="MacB_PCD"/>
</dbReference>